<feature type="domain" description="Protein kinase" evidence="14">
    <location>
        <begin position="1"/>
        <end position="265"/>
    </location>
</feature>
<keyword evidence="9" id="KW-1133">Transmembrane helix</keyword>
<feature type="domain" description="Guanylate cyclase" evidence="15">
    <location>
        <begin position="284"/>
        <end position="412"/>
    </location>
</feature>
<evidence type="ECO:0000313" key="17">
    <source>
        <dbReference type="WBParaSite" id="DME_0000770201-mRNA-1"/>
    </source>
</evidence>
<sequence length="465" mass="53292">LTENQTNKRRAVETYALLGASKGEFICLKQCKRISWSKERAKMLCELKSLNHENLTNFLGICHNETDRFYTIYTLVERASLEDFIFDQDFNMDATFKSAFIKDIIKGLLYLHKSPIGYHGMLSLKTCLIDSNWVLKMTCFGISTLFYELIKDEYLKTMEIISHKYYINIAPELLEGVQIGRMYPPGTPSGDIYSFGMALFSIIYRCEPFEKTRLAMKGNLVDQMIKMNEKYAQNLERIVAERTSLLIEAQEQTDRLLCEMLPPTIAAQLKSGLPVIPRNYDSVTVAFCQIVDFSLLMAKCTPDQVISFLNDVFTRFDIIINRHDAYKVETTGETYMVASGVPNENQGRHIFEVAEIALEIRQVYFYFTMHTEWNLRVRIGFHCGPIAAGVIGLRSPRYCLFGDTVNFASRMQSNCQPNQIQMAETTAKILMNSTKYQLTKRGIVHVKGKGFTQLVITICETQDIN</sequence>
<dbReference type="GO" id="GO:0035556">
    <property type="term" value="P:intracellular signal transduction"/>
    <property type="evidence" value="ECO:0007669"/>
    <property type="project" value="InterPro"/>
</dbReference>
<reference evidence="17" key="1">
    <citation type="submission" date="2016-04" db="UniProtKB">
        <authorList>
            <consortium name="WormBaseParasite"/>
        </authorList>
    </citation>
    <scope>IDENTIFICATION</scope>
</reference>
<evidence type="ECO:0000259" key="14">
    <source>
        <dbReference type="PROSITE" id="PS50011"/>
    </source>
</evidence>
<dbReference type="PROSITE" id="PS50125">
    <property type="entry name" value="GUANYLATE_CYCLASE_2"/>
    <property type="match status" value="1"/>
</dbReference>
<evidence type="ECO:0000256" key="10">
    <source>
        <dbReference type="ARBA" id="ARBA00023136"/>
    </source>
</evidence>
<dbReference type="SMART" id="SM00220">
    <property type="entry name" value="S_TKc"/>
    <property type="match status" value="1"/>
</dbReference>
<dbReference type="WBParaSite" id="DME_0000770201-mRNA-1">
    <property type="protein sequence ID" value="DME_0000770201-mRNA-1"/>
    <property type="gene ID" value="DME_0000770201"/>
</dbReference>
<dbReference type="EC" id="4.6.1.2" evidence="4"/>
<evidence type="ECO:0000256" key="13">
    <source>
        <dbReference type="ARBA" id="ARBA00023293"/>
    </source>
</evidence>
<dbReference type="GO" id="GO:0007168">
    <property type="term" value="P:receptor guanylyl cyclase signaling pathway"/>
    <property type="evidence" value="ECO:0007669"/>
    <property type="project" value="TreeGrafter"/>
</dbReference>
<evidence type="ECO:0000256" key="8">
    <source>
        <dbReference type="ARBA" id="ARBA00022741"/>
    </source>
</evidence>
<dbReference type="GO" id="GO:0005524">
    <property type="term" value="F:ATP binding"/>
    <property type="evidence" value="ECO:0007669"/>
    <property type="project" value="InterPro"/>
</dbReference>
<evidence type="ECO:0000256" key="2">
    <source>
        <dbReference type="ARBA" id="ARBA00004167"/>
    </source>
</evidence>
<keyword evidence="5" id="KW-1003">Cell membrane</keyword>
<evidence type="ECO:0000313" key="16">
    <source>
        <dbReference type="Proteomes" id="UP000038040"/>
    </source>
</evidence>
<dbReference type="GO" id="GO:0004016">
    <property type="term" value="F:adenylate cyclase activity"/>
    <property type="evidence" value="ECO:0007669"/>
    <property type="project" value="TreeGrafter"/>
</dbReference>
<dbReference type="Pfam" id="PF00211">
    <property type="entry name" value="Guanylate_cyc"/>
    <property type="match status" value="1"/>
</dbReference>
<dbReference type="GO" id="GO:0001653">
    <property type="term" value="F:peptide receptor activity"/>
    <property type="evidence" value="ECO:0007669"/>
    <property type="project" value="TreeGrafter"/>
</dbReference>
<evidence type="ECO:0000256" key="5">
    <source>
        <dbReference type="ARBA" id="ARBA00022475"/>
    </source>
</evidence>
<dbReference type="PANTHER" id="PTHR11920">
    <property type="entry name" value="GUANYLYL CYCLASE"/>
    <property type="match status" value="1"/>
</dbReference>
<evidence type="ECO:0000256" key="1">
    <source>
        <dbReference type="ARBA" id="ARBA00001436"/>
    </source>
</evidence>
<dbReference type="InterPro" id="IPR050401">
    <property type="entry name" value="Cyclic_nucleotide_synthase"/>
</dbReference>
<keyword evidence="11" id="KW-0325">Glycoprotein</keyword>
<dbReference type="SUPFAM" id="SSF56112">
    <property type="entry name" value="Protein kinase-like (PK-like)"/>
    <property type="match status" value="1"/>
</dbReference>
<dbReference type="SUPFAM" id="SSF55073">
    <property type="entry name" value="Nucleotide cyclase"/>
    <property type="match status" value="1"/>
</dbReference>
<evidence type="ECO:0000256" key="4">
    <source>
        <dbReference type="ARBA" id="ARBA00012202"/>
    </source>
</evidence>
<proteinExistence type="predicted"/>
<dbReference type="CDD" id="cd07302">
    <property type="entry name" value="CHD"/>
    <property type="match status" value="1"/>
</dbReference>
<dbReference type="PROSITE" id="PS50011">
    <property type="entry name" value="PROTEIN_KINASE_DOM"/>
    <property type="match status" value="1"/>
</dbReference>
<dbReference type="Gene3D" id="3.30.70.1230">
    <property type="entry name" value="Nucleotide cyclase"/>
    <property type="match status" value="1"/>
</dbReference>
<keyword evidence="10" id="KW-0472">Membrane</keyword>
<dbReference type="GO" id="GO:0004383">
    <property type="term" value="F:guanylate cyclase activity"/>
    <property type="evidence" value="ECO:0007669"/>
    <property type="project" value="UniProtKB-EC"/>
</dbReference>
<dbReference type="AlphaFoldDB" id="A0A158Q5L4"/>
<dbReference type="Proteomes" id="UP000038040">
    <property type="component" value="Unplaced"/>
</dbReference>
<dbReference type="GO" id="GO:0007606">
    <property type="term" value="P:sensory perception of chemical stimulus"/>
    <property type="evidence" value="ECO:0007669"/>
    <property type="project" value="UniProtKB-ARBA"/>
</dbReference>
<protein>
    <recommendedName>
        <fullName evidence="4">guanylate cyclase</fullName>
        <ecNumber evidence="4">4.6.1.2</ecNumber>
    </recommendedName>
</protein>
<dbReference type="FunFam" id="3.30.70.1230:FF:000050">
    <property type="entry name" value="Guanylate cyclase"/>
    <property type="match status" value="1"/>
</dbReference>
<dbReference type="GO" id="GO:0005886">
    <property type="term" value="C:plasma membrane"/>
    <property type="evidence" value="ECO:0007669"/>
    <property type="project" value="UniProtKB-SubCell"/>
</dbReference>
<evidence type="ECO:0000256" key="3">
    <source>
        <dbReference type="ARBA" id="ARBA00004236"/>
    </source>
</evidence>
<dbReference type="SMART" id="SM00044">
    <property type="entry name" value="CYCc"/>
    <property type="match status" value="1"/>
</dbReference>
<evidence type="ECO:0000256" key="6">
    <source>
        <dbReference type="ARBA" id="ARBA00022692"/>
    </source>
</evidence>
<evidence type="ECO:0000256" key="11">
    <source>
        <dbReference type="ARBA" id="ARBA00023180"/>
    </source>
</evidence>
<dbReference type="Pfam" id="PF07714">
    <property type="entry name" value="PK_Tyr_Ser-Thr"/>
    <property type="match status" value="1"/>
</dbReference>
<accession>A0A158Q5L4</accession>
<dbReference type="InterPro" id="IPR000719">
    <property type="entry name" value="Prot_kinase_dom"/>
</dbReference>
<comment type="subcellular location">
    <subcellularLocation>
        <location evidence="3">Cell membrane</location>
    </subcellularLocation>
    <subcellularLocation>
        <location evidence="2">Membrane</location>
        <topology evidence="2">Single-pass membrane protein</topology>
    </subcellularLocation>
</comment>
<comment type="catalytic activity">
    <reaction evidence="1">
        <text>GTP = 3',5'-cyclic GMP + diphosphate</text>
        <dbReference type="Rhea" id="RHEA:13665"/>
        <dbReference type="ChEBI" id="CHEBI:33019"/>
        <dbReference type="ChEBI" id="CHEBI:37565"/>
        <dbReference type="ChEBI" id="CHEBI:57746"/>
        <dbReference type="EC" id="4.6.1.2"/>
    </reaction>
</comment>
<dbReference type="InterPro" id="IPR011009">
    <property type="entry name" value="Kinase-like_dom_sf"/>
</dbReference>
<evidence type="ECO:0000259" key="15">
    <source>
        <dbReference type="PROSITE" id="PS50125"/>
    </source>
</evidence>
<evidence type="ECO:0000256" key="12">
    <source>
        <dbReference type="ARBA" id="ARBA00023239"/>
    </source>
</evidence>
<dbReference type="InterPro" id="IPR001245">
    <property type="entry name" value="Ser-Thr/Tyr_kinase_cat_dom"/>
</dbReference>
<keyword evidence="12" id="KW-0456">Lyase</keyword>
<dbReference type="PANTHER" id="PTHR11920:SF355">
    <property type="entry name" value="RECEPTOR-TYPE GUANYLATE CYCLASE GCY-10-RELATED"/>
    <property type="match status" value="1"/>
</dbReference>
<keyword evidence="13" id="KW-0141">cGMP biosynthesis</keyword>
<keyword evidence="7" id="KW-0732">Signal</keyword>
<dbReference type="InterPro" id="IPR001054">
    <property type="entry name" value="A/G_cyclase"/>
</dbReference>
<evidence type="ECO:0000256" key="9">
    <source>
        <dbReference type="ARBA" id="ARBA00022989"/>
    </source>
</evidence>
<dbReference type="GO" id="GO:0004672">
    <property type="term" value="F:protein kinase activity"/>
    <property type="evidence" value="ECO:0007669"/>
    <property type="project" value="InterPro"/>
</dbReference>
<organism evidence="16 17">
    <name type="scientific">Dracunculus medinensis</name>
    <name type="common">Guinea worm</name>
    <dbReference type="NCBI Taxonomy" id="318479"/>
    <lineage>
        <taxon>Eukaryota</taxon>
        <taxon>Metazoa</taxon>
        <taxon>Ecdysozoa</taxon>
        <taxon>Nematoda</taxon>
        <taxon>Chromadorea</taxon>
        <taxon>Rhabditida</taxon>
        <taxon>Spirurina</taxon>
        <taxon>Dracunculoidea</taxon>
        <taxon>Dracunculidae</taxon>
        <taxon>Dracunculus</taxon>
    </lineage>
</organism>
<dbReference type="InterPro" id="IPR029787">
    <property type="entry name" value="Nucleotide_cyclase"/>
</dbReference>
<name>A0A158Q5L4_DRAME</name>
<keyword evidence="8" id="KW-0547">Nucleotide-binding</keyword>
<keyword evidence="6" id="KW-0812">Transmembrane</keyword>
<evidence type="ECO:0000256" key="7">
    <source>
        <dbReference type="ARBA" id="ARBA00022729"/>
    </source>
</evidence>
<dbReference type="Gene3D" id="1.10.510.10">
    <property type="entry name" value="Transferase(Phosphotransferase) domain 1"/>
    <property type="match status" value="1"/>
</dbReference>